<dbReference type="STRING" id="889306.KP78_01440"/>
<organism evidence="9 10">
    <name type="scientific">Jeotgalibacillus soli</name>
    <dbReference type="NCBI Taxonomy" id="889306"/>
    <lineage>
        <taxon>Bacteria</taxon>
        <taxon>Bacillati</taxon>
        <taxon>Bacillota</taxon>
        <taxon>Bacilli</taxon>
        <taxon>Bacillales</taxon>
        <taxon>Caryophanaceae</taxon>
        <taxon>Jeotgalibacillus</taxon>
    </lineage>
</organism>
<dbReference type="GO" id="GO:0003723">
    <property type="term" value="F:RNA binding"/>
    <property type="evidence" value="ECO:0007669"/>
    <property type="project" value="InterPro"/>
</dbReference>
<dbReference type="EMBL" id="JXRP01000005">
    <property type="protein sequence ID" value="KIL52371.1"/>
    <property type="molecule type" value="Genomic_DNA"/>
</dbReference>
<accession>A0A0C2W716</accession>
<evidence type="ECO:0000313" key="9">
    <source>
        <dbReference type="EMBL" id="KIL52371.1"/>
    </source>
</evidence>
<feature type="binding site" evidence="4 6">
    <location>
        <position position="112"/>
    </location>
    <ligand>
        <name>substrate</name>
    </ligand>
</feature>
<dbReference type="InterPro" id="IPR020097">
    <property type="entry name" value="PsdUridine_synth_TruA_a/b_dom"/>
</dbReference>
<dbReference type="InterPro" id="IPR020103">
    <property type="entry name" value="PsdUridine_synth_cat_dom_sf"/>
</dbReference>
<gene>
    <name evidence="4" type="primary">truA</name>
    <name evidence="9" type="ORF">KP78_01440</name>
</gene>
<dbReference type="InterPro" id="IPR020094">
    <property type="entry name" value="TruA/RsuA/RluB/E/F_N"/>
</dbReference>
<dbReference type="RefSeq" id="WP_041085481.1">
    <property type="nucleotide sequence ID" value="NZ_JXRP01000005.1"/>
</dbReference>
<proteinExistence type="inferred from homology"/>
<comment type="caution">
    <text evidence="4">Lacks conserved residue(s) required for the propagation of feature annotation.</text>
</comment>
<dbReference type="InterPro" id="IPR020095">
    <property type="entry name" value="PsdUridine_synth_TruA_C"/>
</dbReference>
<comment type="catalytic activity">
    <reaction evidence="4 7">
        <text>uridine(38/39/40) in tRNA = pseudouridine(38/39/40) in tRNA</text>
        <dbReference type="Rhea" id="RHEA:22376"/>
        <dbReference type="Rhea" id="RHEA-COMP:10085"/>
        <dbReference type="Rhea" id="RHEA-COMP:10087"/>
        <dbReference type="ChEBI" id="CHEBI:65314"/>
        <dbReference type="ChEBI" id="CHEBI:65315"/>
        <dbReference type="EC" id="5.4.99.12"/>
    </reaction>
</comment>
<dbReference type="GO" id="GO:0160147">
    <property type="term" value="F:tRNA pseudouridine(38-40) synthase activity"/>
    <property type="evidence" value="ECO:0007669"/>
    <property type="project" value="UniProtKB-EC"/>
</dbReference>
<evidence type="ECO:0000256" key="7">
    <source>
        <dbReference type="RuleBase" id="RU003792"/>
    </source>
</evidence>
<dbReference type="InterPro" id="IPR001406">
    <property type="entry name" value="PsdUridine_synth_TruA"/>
</dbReference>
<name>A0A0C2W716_9BACL</name>
<keyword evidence="10" id="KW-1185">Reference proteome</keyword>
<evidence type="ECO:0000256" key="6">
    <source>
        <dbReference type="PIRSR" id="PIRSR001430-2"/>
    </source>
</evidence>
<dbReference type="PIRSF" id="PIRSF001430">
    <property type="entry name" value="tRNA_psdUrid_synth"/>
    <property type="match status" value="1"/>
</dbReference>
<dbReference type="SUPFAM" id="SSF55120">
    <property type="entry name" value="Pseudouridine synthase"/>
    <property type="match status" value="1"/>
</dbReference>
<dbReference type="GO" id="GO:0031119">
    <property type="term" value="P:tRNA pseudouridine synthesis"/>
    <property type="evidence" value="ECO:0007669"/>
    <property type="project" value="UniProtKB-UniRule"/>
</dbReference>
<dbReference type="HAMAP" id="MF_00171">
    <property type="entry name" value="TruA"/>
    <property type="match status" value="1"/>
</dbReference>
<comment type="caution">
    <text evidence="9">The sequence shown here is derived from an EMBL/GenBank/DDBJ whole genome shotgun (WGS) entry which is preliminary data.</text>
</comment>
<evidence type="ECO:0000256" key="3">
    <source>
        <dbReference type="ARBA" id="ARBA00023235"/>
    </source>
</evidence>
<sequence length="249" mass="28348">MPRIKCVVSYDGSGFAGYQVQPGMRTVQLELERALKKIHKGVPTFVSASGRTDSGVHAVGQVIHFDTDFHIPDEKWPTVLNQRLPHDVVVLEAAAMSADTFHARFSVVAKEYRYHLNRGQHRSPFRRNYAFYESRPLNIALMQEAAQYFVGTHDFTSFCSIKTEVADRTRTIERFDIVEQGEEWIFSVKGNGFLYNMVRIMIGTLLGVGYGRFKPEDIPDMLAAKDRNRAGKTAPAHGLYLWQVDYKEV</sequence>
<feature type="domain" description="Pseudouridine synthase I TruA alpha/beta" evidence="8">
    <location>
        <begin position="145"/>
        <end position="246"/>
    </location>
</feature>
<dbReference type="Pfam" id="PF01416">
    <property type="entry name" value="PseudoU_synth_1"/>
    <property type="match status" value="2"/>
</dbReference>
<dbReference type="OrthoDB" id="9811823at2"/>
<reference evidence="9 10" key="1">
    <citation type="submission" date="2015-01" db="EMBL/GenBank/DDBJ databases">
        <title>Genome sequencing of Jeotgalibacillus soli.</title>
        <authorList>
            <person name="Goh K.M."/>
            <person name="Chan K.-G."/>
            <person name="Yaakop A.S."/>
            <person name="Ee R."/>
            <person name="Gan H.M."/>
            <person name="Chan C.S."/>
        </authorList>
    </citation>
    <scope>NUCLEOTIDE SEQUENCE [LARGE SCALE GENOMIC DNA]</scope>
    <source>
        <strain evidence="9 10">P9</strain>
    </source>
</reference>
<evidence type="ECO:0000256" key="4">
    <source>
        <dbReference type="HAMAP-Rule" id="MF_00171"/>
    </source>
</evidence>
<comment type="subunit">
    <text evidence="4">Homodimer.</text>
</comment>
<dbReference type="FunFam" id="3.30.70.580:FF:000001">
    <property type="entry name" value="tRNA pseudouridine synthase A"/>
    <property type="match status" value="1"/>
</dbReference>
<dbReference type="NCBIfam" id="TIGR00071">
    <property type="entry name" value="hisT_truA"/>
    <property type="match status" value="1"/>
</dbReference>
<dbReference type="CDD" id="cd02570">
    <property type="entry name" value="PseudoU_synth_EcTruA"/>
    <property type="match status" value="1"/>
</dbReference>
<evidence type="ECO:0000259" key="8">
    <source>
        <dbReference type="Pfam" id="PF01416"/>
    </source>
</evidence>
<evidence type="ECO:0000256" key="5">
    <source>
        <dbReference type="PIRSR" id="PIRSR001430-1"/>
    </source>
</evidence>
<feature type="domain" description="Pseudouridine synthase I TruA alpha/beta" evidence="8">
    <location>
        <begin position="8"/>
        <end position="105"/>
    </location>
</feature>
<dbReference type="Gene3D" id="3.30.70.580">
    <property type="entry name" value="Pseudouridine synthase I, catalytic domain, N-terminal subdomain"/>
    <property type="match status" value="1"/>
</dbReference>
<evidence type="ECO:0000256" key="2">
    <source>
        <dbReference type="ARBA" id="ARBA00022694"/>
    </source>
</evidence>
<dbReference type="AlphaFoldDB" id="A0A0C2W716"/>
<protein>
    <recommendedName>
        <fullName evidence="4">tRNA pseudouridine synthase A</fullName>
        <ecNumber evidence="4">5.4.99.12</ecNumber>
    </recommendedName>
    <alternativeName>
        <fullName evidence="4">tRNA pseudouridine(38-40) synthase</fullName>
    </alternativeName>
    <alternativeName>
        <fullName evidence="4">tRNA pseudouridylate synthase I</fullName>
    </alternativeName>
    <alternativeName>
        <fullName evidence="4">tRNA-uridine isomerase I</fullName>
    </alternativeName>
</protein>
<feature type="active site" description="Nucleophile" evidence="4 5">
    <location>
        <position position="53"/>
    </location>
</feature>
<evidence type="ECO:0000256" key="1">
    <source>
        <dbReference type="ARBA" id="ARBA00009375"/>
    </source>
</evidence>
<keyword evidence="3 4" id="KW-0413">Isomerase</keyword>
<dbReference type="PANTHER" id="PTHR11142">
    <property type="entry name" value="PSEUDOURIDYLATE SYNTHASE"/>
    <property type="match status" value="1"/>
</dbReference>
<dbReference type="PATRIC" id="fig|889306.3.peg.146"/>
<dbReference type="Proteomes" id="UP000031938">
    <property type="component" value="Unassembled WGS sequence"/>
</dbReference>
<evidence type="ECO:0000313" key="10">
    <source>
        <dbReference type="Proteomes" id="UP000031938"/>
    </source>
</evidence>
<dbReference type="Gene3D" id="3.30.70.660">
    <property type="entry name" value="Pseudouridine synthase I, catalytic domain, C-terminal subdomain"/>
    <property type="match status" value="1"/>
</dbReference>
<keyword evidence="2 4" id="KW-0819">tRNA processing</keyword>
<dbReference type="EC" id="5.4.99.12" evidence="4"/>
<comment type="similarity">
    <text evidence="1 4 7">Belongs to the tRNA pseudouridine synthase TruA family.</text>
</comment>
<dbReference type="PANTHER" id="PTHR11142:SF0">
    <property type="entry name" value="TRNA PSEUDOURIDINE SYNTHASE-LIKE 1"/>
    <property type="match status" value="1"/>
</dbReference>
<comment type="function">
    <text evidence="4">Formation of pseudouridine at positions 38, 39 and 40 in the anticodon stem and loop of transfer RNAs.</text>
</comment>